<organism evidence="1 2">
    <name type="scientific">Bacillus toyonensis</name>
    <dbReference type="NCBI Taxonomy" id="155322"/>
    <lineage>
        <taxon>Bacteria</taxon>
        <taxon>Bacillati</taxon>
        <taxon>Bacillota</taxon>
        <taxon>Bacilli</taxon>
        <taxon>Bacillales</taxon>
        <taxon>Bacillaceae</taxon>
        <taxon>Bacillus</taxon>
        <taxon>Bacillus cereus group</taxon>
    </lineage>
</organism>
<dbReference type="AlphaFoldDB" id="A0AB36T7E9"/>
<proteinExistence type="predicted"/>
<dbReference type="Proteomes" id="UP000220078">
    <property type="component" value="Unassembled WGS sequence"/>
</dbReference>
<sequence length="77" mass="8545">MNALSIYENGVDLNELYYDQVGDIALDNRGLVLQGKIDESAIDLQSLATMNVIDFLLAISPIKKNCYLENVSVCSLY</sequence>
<dbReference type="RefSeq" id="WP_097879290.1">
    <property type="nucleotide sequence ID" value="NZ_NUAP01000018.1"/>
</dbReference>
<protein>
    <submittedName>
        <fullName evidence="1">Uncharacterized protein</fullName>
    </submittedName>
</protein>
<gene>
    <name evidence="1" type="ORF">CN551_07455</name>
</gene>
<name>A0AB36T7E9_9BACI</name>
<dbReference type="EMBL" id="NUAP01000018">
    <property type="protein sequence ID" value="PEN90164.1"/>
    <property type="molecule type" value="Genomic_DNA"/>
</dbReference>
<comment type="caution">
    <text evidence="1">The sequence shown here is derived from an EMBL/GenBank/DDBJ whole genome shotgun (WGS) entry which is preliminary data.</text>
</comment>
<accession>A0AB36T7E9</accession>
<reference evidence="1 2" key="1">
    <citation type="submission" date="2017-09" db="EMBL/GenBank/DDBJ databases">
        <title>Large-scale bioinformatics analysis of Bacillus genomes uncovers conserved roles of natural products in bacterial physiology.</title>
        <authorList>
            <consortium name="Agbiome Team Llc"/>
            <person name="Bleich R.M."/>
            <person name="Kirk G.J."/>
            <person name="Santa Maria K.C."/>
            <person name="Allen S.E."/>
            <person name="Farag S."/>
            <person name="Shank E.A."/>
            <person name="Bowers A."/>
        </authorList>
    </citation>
    <scope>NUCLEOTIDE SEQUENCE [LARGE SCALE GENOMIC DNA]</scope>
    <source>
        <strain evidence="1 2">AFS027629</strain>
    </source>
</reference>
<evidence type="ECO:0000313" key="1">
    <source>
        <dbReference type="EMBL" id="PEN90164.1"/>
    </source>
</evidence>
<evidence type="ECO:0000313" key="2">
    <source>
        <dbReference type="Proteomes" id="UP000220078"/>
    </source>
</evidence>